<keyword evidence="3" id="KW-0408">Iron</keyword>
<dbReference type="EMBL" id="MTSD02000002">
    <property type="protein sequence ID" value="OOV87704.1"/>
    <property type="molecule type" value="Genomic_DNA"/>
</dbReference>
<dbReference type="InterPro" id="IPR057431">
    <property type="entry name" value="LdpA_Fe-S-bd"/>
</dbReference>
<comment type="caution">
    <text evidence="6">The sequence shown here is derived from an EMBL/GenBank/DDBJ whole genome shotgun (WGS) entry which is preliminary data.</text>
</comment>
<dbReference type="STRING" id="966.BTA35_0206710"/>
<dbReference type="PROSITE" id="PS51379">
    <property type="entry name" value="4FE4S_FER_2"/>
    <property type="match status" value="3"/>
</dbReference>
<dbReference type="PANTHER" id="PTHR43687">
    <property type="entry name" value="ADENYLYLSULFATE REDUCTASE, BETA SUBUNIT"/>
    <property type="match status" value="1"/>
</dbReference>
<evidence type="ECO:0000313" key="6">
    <source>
        <dbReference type="EMBL" id="OOV87704.1"/>
    </source>
</evidence>
<evidence type="ECO:0000256" key="4">
    <source>
        <dbReference type="ARBA" id="ARBA00023014"/>
    </source>
</evidence>
<dbReference type="Pfam" id="PF13187">
    <property type="entry name" value="Fer4_9"/>
    <property type="match status" value="1"/>
</dbReference>
<name>A0A1T1HCW5_OCELI</name>
<organism evidence="6 7">
    <name type="scientific">Oceanospirillum linum</name>
    <dbReference type="NCBI Taxonomy" id="966"/>
    <lineage>
        <taxon>Bacteria</taxon>
        <taxon>Pseudomonadati</taxon>
        <taxon>Pseudomonadota</taxon>
        <taxon>Gammaproteobacteria</taxon>
        <taxon>Oceanospirillales</taxon>
        <taxon>Oceanospirillaceae</taxon>
        <taxon>Oceanospirillum</taxon>
    </lineage>
</organism>
<keyword evidence="1" id="KW-0004">4Fe-4S</keyword>
<proteinExistence type="predicted"/>
<dbReference type="SUPFAM" id="SSF54862">
    <property type="entry name" value="4Fe-4S ferredoxins"/>
    <property type="match status" value="1"/>
</dbReference>
<dbReference type="InterPro" id="IPR017900">
    <property type="entry name" value="4Fe4S_Fe_S_CS"/>
</dbReference>
<evidence type="ECO:0000256" key="2">
    <source>
        <dbReference type="ARBA" id="ARBA00022723"/>
    </source>
</evidence>
<dbReference type="Pfam" id="PF25160">
    <property type="entry name" value="LdpA_Fe-S-bd"/>
    <property type="match status" value="1"/>
</dbReference>
<dbReference type="InterPro" id="IPR050572">
    <property type="entry name" value="Fe-S_Ferredoxin"/>
</dbReference>
<feature type="domain" description="4Fe-4S ferredoxin-type" evidence="5">
    <location>
        <begin position="463"/>
        <end position="492"/>
    </location>
</feature>
<dbReference type="Gene3D" id="3.30.70.20">
    <property type="match status" value="2"/>
</dbReference>
<protein>
    <recommendedName>
        <fullName evidence="5">4Fe-4S ferredoxin-type domain-containing protein</fullName>
    </recommendedName>
</protein>
<dbReference type="PANTHER" id="PTHR43687:SF4">
    <property type="entry name" value="BLR5484 PROTEIN"/>
    <property type="match status" value="1"/>
</dbReference>
<evidence type="ECO:0000256" key="1">
    <source>
        <dbReference type="ARBA" id="ARBA00022485"/>
    </source>
</evidence>
<dbReference type="InterPro" id="IPR017896">
    <property type="entry name" value="4Fe4S_Fe-S-bd"/>
</dbReference>
<keyword evidence="4" id="KW-0411">Iron-sulfur</keyword>
<evidence type="ECO:0000313" key="7">
    <source>
        <dbReference type="Proteomes" id="UP000190064"/>
    </source>
</evidence>
<accession>A0A1T1HCW5</accession>
<sequence length="604" mass="65075">MTAPFTEQQRQQHGHNHQARISALGALSPPQNLAAPSVSYQAGGHLLIIGADDLTRLAACELLTQSETGAISIKAGSGVQSISLLITDAVQNPGNEALEQALSKTEILPVAYGRLDELNGYLGEFQARIKPTTTDSPLTTGTDSLDAIDLAPALIQRSHFDLVLDLGREPALSQELSPPGYFAVGSDNLSLSAVLADLPDYDGEFEKPLYFRINNDICAHAGRGKTGCTRCLDVCPADAISSINNQIEVDSYLCHGAGSCSTACPTGAISYGMPKAEMMADYLTRLLAHYREQGGEQPVILFHADEQDVTTDQLASNIIPVALEEIATVGMELWMHAFNEGASRIIFLTSDSDEHRTPASLIQLLERETKLGNQLLSAMGYGENSLSLCGEITGLTEEKQAVTEANGIQVASAPATLHQVQAFAEAPSKRQRLISNINRLQQMAPTDSEKAEQILMSASAPFGQVSIDSDACTLCFSCANICPTNALQTGKEAPAILLTEMDCVQCGLCESACPENAISREQRFIFNADLRDNPRTLHKDEAFCCLDCGKPFAPTSTVNKMKEKLKDHAMFAGEALRRLELCEDCRVKDIYRGLAADPQAQLNL</sequence>
<evidence type="ECO:0000259" key="5">
    <source>
        <dbReference type="PROSITE" id="PS51379"/>
    </source>
</evidence>
<dbReference type="GO" id="GO:0046872">
    <property type="term" value="F:metal ion binding"/>
    <property type="evidence" value="ECO:0007669"/>
    <property type="project" value="UniProtKB-KW"/>
</dbReference>
<keyword evidence="2" id="KW-0479">Metal-binding</keyword>
<gene>
    <name evidence="6" type="ORF">BTA35_0206710</name>
</gene>
<dbReference type="RefSeq" id="WP_078319045.1">
    <property type="nucleotide sequence ID" value="NZ_FXTS01000002.1"/>
</dbReference>
<reference evidence="6" key="1">
    <citation type="submission" date="2017-02" db="EMBL/GenBank/DDBJ databases">
        <title>Draft Genome Sequence of the Salt Water Bacterium Oceanospirillum linum ATCC 11336.</title>
        <authorList>
            <person name="Trachtenberg A.M."/>
            <person name="Carney J.G."/>
            <person name="Linnane J.D."/>
            <person name="Rheaume B.A."/>
            <person name="Pitts N.L."/>
            <person name="Mykles D.L."/>
            <person name="Maclea K.S."/>
        </authorList>
    </citation>
    <scope>NUCLEOTIDE SEQUENCE [LARGE SCALE GENOMIC DNA]</scope>
    <source>
        <strain evidence="6">ATCC 11336</strain>
    </source>
</reference>
<dbReference type="GO" id="GO:0051539">
    <property type="term" value="F:4 iron, 4 sulfur cluster binding"/>
    <property type="evidence" value="ECO:0007669"/>
    <property type="project" value="UniProtKB-KW"/>
</dbReference>
<dbReference type="PROSITE" id="PS00198">
    <property type="entry name" value="4FE4S_FER_1"/>
    <property type="match status" value="2"/>
</dbReference>
<evidence type="ECO:0000256" key="3">
    <source>
        <dbReference type="ARBA" id="ARBA00023004"/>
    </source>
</evidence>
<dbReference type="Proteomes" id="UP000190064">
    <property type="component" value="Unassembled WGS sequence"/>
</dbReference>
<feature type="domain" description="4Fe-4S ferredoxin-type" evidence="5">
    <location>
        <begin position="494"/>
        <end position="523"/>
    </location>
</feature>
<dbReference type="AlphaFoldDB" id="A0A1T1HCW5"/>
<keyword evidence="7" id="KW-1185">Reference proteome</keyword>
<feature type="domain" description="4Fe-4S ferredoxin-type" evidence="5">
    <location>
        <begin position="245"/>
        <end position="274"/>
    </location>
</feature>